<sequence length="241" mass="27636">MMNNLVLHVQGLDYCRFYAENMVHVQFENPLCPVPPEAPYNQPINDRKLHQLIREIDTAFDNAISRTDLEFPIGPILYRYRSLYGNYAAQYKDDLSPQRDTRVKGNTLVLSPPVPEQGNDEDDKAFSYRFIKHTAEQVQSYIWMVCLDQYAREQTDTVLPSPPWAFEPPERDGAAAFLTAHHKILNDLMPPMMDAHSDTLDIHVSLRDYGLSVIFPLVAECRNVIYAAWTIPNAKGQKPNV</sequence>
<evidence type="ECO:0000313" key="1">
    <source>
        <dbReference type="EMBL" id="QZE57448.1"/>
    </source>
</evidence>
<dbReference type="EMBL" id="MZ443776">
    <property type="protein sequence ID" value="QZE57448.1"/>
    <property type="molecule type" value="Genomic_DNA"/>
</dbReference>
<proteinExistence type="predicted"/>
<accession>A0AAE8C3G3</accession>
<protein>
    <submittedName>
        <fullName evidence="1">Uncharacterized protein</fullName>
    </submittedName>
</protein>
<dbReference type="Proteomes" id="UP000827973">
    <property type="component" value="Segment"/>
</dbReference>
<keyword evidence="2" id="KW-1185">Reference proteome</keyword>
<gene>
    <name evidence="1" type="ORF">pEaSNUABM1_00239</name>
</gene>
<organism evidence="1 2">
    <name type="scientific">Erwinia phage pEa_SNUABM_1</name>
    <dbReference type="NCBI Taxonomy" id="2869543"/>
    <lineage>
        <taxon>Viruses</taxon>
        <taxon>Duplodnaviria</taxon>
        <taxon>Heunggongvirae</taxon>
        <taxon>Uroviricota</taxon>
        <taxon>Caudoviricetes</taxon>
        <taxon>Alexandravirus</taxon>
        <taxon>Alexandravirus SNUABM1</taxon>
    </lineage>
</organism>
<evidence type="ECO:0000313" key="2">
    <source>
        <dbReference type="Proteomes" id="UP000827973"/>
    </source>
</evidence>
<name>A0AAE8C3G3_9CAUD</name>
<reference evidence="1 2" key="1">
    <citation type="submission" date="2021-06" db="EMBL/GenBank/DDBJ databases">
        <title>Complete genome sequence of Erwinia phage pEa_SNUABM_1.</title>
        <authorList>
            <person name="Kim S.G."/>
            <person name="Park S.C."/>
        </authorList>
    </citation>
    <scope>NUCLEOTIDE SEQUENCE [LARGE SCALE GENOMIC DNA]</scope>
</reference>